<dbReference type="SUPFAM" id="SSF69065">
    <property type="entry name" value="RNase III domain-like"/>
    <property type="match status" value="1"/>
</dbReference>
<dbReference type="Gene3D" id="1.10.1520.10">
    <property type="entry name" value="Ribonuclease III domain"/>
    <property type="match status" value="1"/>
</dbReference>
<feature type="active site" evidence="8">
    <location>
        <position position="148"/>
    </location>
</feature>
<keyword evidence="4 8" id="KW-0540">Nuclease</keyword>
<feature type="domain" description="DRBM" evidence="9">
    <location>
        <begin position="188"/>
        <end position="255"/>
    </location>
</feature>
<dbReference type="AlphaFoldDB" id="C3J7U7"/>
<dbReference type="Pfam" id="PF00035">
    <property type="entry name" value="dsrm"/>
    <property type="match status" value="1"/>
</dbReference>
<sequence>MFFSALLSRFLPALTKKKKRLEPDWKTLEQILGFAIRDKEYYRLALIDPSTTASGNGGKRAAGRSKMTSNDNNDRLEFLGDSIIGAVVSETLYRTYPNSPVGALSEQKAKIVSRKIGDTIAKRMGIDGLIQHSSENFLAKDAPGNALEAIVGAIYLDRGFDFAHQFVNHKMLGIYREIRETQPDLGTNFKNKLIEWGLKHKCTVEFCLIAHAPGPRGYFVSQVFIDNQPMGHSKGSTKKGSEQGAAKLALEAIESDKDFLESLQHNGLKQEEVLQNVDAGSCCLQNAISSRDAMPISK</sequence>
<dbReference type="PANTHER" id="PTHR11207:SF0">
    <property type="entry name" value="RIBONUCLEASE 3"/>
    <property type="match status" value="1"/>
</dbReference>
<comment type="subcellular location">
    <subcellularLocation>
        <location evidence="8">Cytoplasm</location>
    </subcellularLocation>
</comment>
<keyword evidence="8" id="KW-0699">rRNA-binding</keyword>
<dbReference type="EC" id="3.1.26.3" evidence="8"/>
<reference evidence="11 12" key="1">
    <citation type="submission" date="2009-04" db="EMBL/GenBank/DDBJ databases">
        <authorList>
            <person name="Sebastian Y."/>
            <person name="Madupu R."/>
            <person name="Durkin A.S."/>
            <person name="Torralba M."/>
            <person name="Methe B."/>
            <person name="Sutton G.G."/>
            <person name="Strausberg R.L."/>
            <person name="Nelson K.E."/>
        </authorList>
    </citation>
    <scope>NUCLEOTIDE SEQUENCE [LARGE SCALE GENOMIC DNA]</scope>
    <source>
        <strain evidence="12">ATCC 35406 / BCRC 14492 / JCM 8526 / NCTC 13058 / HG 370</strain>
    </source>
</reference>
<dbReference type="GO" id="GO:0010468">
    <property type="term" value="P:regulation of gene expression"/>
    <property type="evidence" value="ECO:0007669"/>
    <property type="project" value="TreeGrafter"/>
</dbReference>
<feature type="binding site" evidence="8">
    <location>
        <position position="148"/>
    </location>
    <ligand>
        <name>Mg(2+)</name>
        <dbReference type="ChEBI" id="CHEBI:18420"/>
    </ligand>
</feature>
<dbReference type="SMART" id="SM00358">
    <property type="entry name" value="DSRM"/>
    <property type="match status" value="1"/>
</dbReference>
<organism evidence="11 12">
    <name type="scientific">Porphyromonas endodontalis (strain ATCC 35406 / DSM 24491 / JCM 8526 / CCUG 16442 / BCRC 14492 / NCTC 13058 / HG 370)</name>
    <name type="common">Bacteroides endodontalis</name>
    <dbReference type="NCBI Taxonomy" id="553175"/>
    <lineage>
        <taxon>Bacteria</taxon>
        <taxon>Pseudomonadati</taxon>
        <taxon>Bacteroidota</taxon>
        <taxon>Bacteroidia</taxon>
        <taxon>Bacteroidales</taxon>
        <taxon>Porphyromonadaceae</taxon>
        <taxon>Porphyromonas</taxon>
    </lineage>
</organism>
<evidence type="ECO:0000256" key="6">
    <source>
        <dbReference type="ARBA" id="ARBA00022801"/>
    </source>
</evidence>
<evidence type="ECO:0000256" key="5">
    <source>
        <dbReference type="ARBA" id="ARBA00022759"/>
    </source>
</evidence>
<dbReference type="Proteomes" id="UP000004295">
    <property type="component" value="Unassembled WGS sequence"/>
</dbReference>
<dbReference type="CDD" id="cd00593">
    <property type="entry name" value="RIBOc"/>
    <property type="match status" value="1"/>
</dbReference>
<keyword evidence="8" id="KW-0819">tRNA processing</keyword>
<feature type="binding site" evidence="8">
    <location>
        <position position="77"/>
    </location>
    <ligand>
        <name>Mg(2+)</name>
        <dbReference type="ChEBI" id="CHEBI:18420"/>
    </ligand>
</feature>
<feature type="binding site" evidence="8">
    <location>
        <position position="145"/>
    </location>
    <ligand>
        <name>Mg(2+)</name>
        <dbReference type="ChEBI" id="CHEBI:18420"/>
    </ligand>
</feature>
<dbReference type="GO" id="GO:0008033">
    <property type="term" value="P:tRNA processing"/>
    <property type="evidence" value="ECO:0007669"/>
    <property type="project" value="UniProtKB-KW"/>
</dbReference>
<dbReference type="GO" id="GO:0003725">
    <property type="term" value="F:double-stranded RNA binding"/>
    <property type="evidence" value="ECO:0007669"/>
    <property type="project" value="TreeGrafter"/>
</dbReference>
<keyword evidence="8" id="KW-0698">rRNA processing</keyword>
<dbReference type="PROSITE" id="PS50142">
    <property type="entry name" value="RNASE_3_2"/>
    <property type="match status" value="1"/>
</dbReference>
<dbReference type="GO" id="GO:0006397">
    <property type="term" value="P:mRNA processing"/>
    <property type="evidence" value="ECO:0007669"/>
    <property type="project" value="UniProtKB-UniRule"/>
</dbReference>
<comment type="function">
    <text evidence="8">Digests double-stranded RNA. Involved in the processing of primary rRNA transcript to yield the immediate precursors to the large and small rRNAs (23S and 16S). Processes some mRNAs, and tRNAs when they are encoded in the rRNA operon. Processes pre-crRNA and tracrRNA of type II CRISPR loci if present in the organism.</text>
</comment>
<comment type="subunit">
    <text evidence="8">Homodimer.</text>
</comment>
<dbReference type="HAMAP" id="MF_00104">
    <property type="entry name" value="RNase_III"/>
    <property type="match status" value="1"/>
</dbReference>
<comment type="catalytic activity">
    <reaction evidence="1 8">
        <text>Endonucleolytic cleavage to 5'-phosphomonoester.</text>
        <dbReference type="EC" id="3.1.26.3"/>
    </reaction>
</comment>
<dbReference type="GO" id="GO:0004525">
    <property type="term" value="F:ribonuclease III activity"/>
    <property type="evidence" value="ECO:0007669"/>
    <property type="project" value="UniProtKB-UniRule"/>
</dbReference>
<keyword evidence="8" id="KW-0479">Metal-binding</keyword>
<dbReference type="InterPro" id="IPR000999">
    <property type="entry name" value="RNase_III_dom"/>
</dbReference>
<dbReference type="GO" id="GO:0005737">
    <property type="term" value="C:cytoplasm"/>
    <property type="evidence" value="ECO:0007669"/>
    <property type="project" value="UniProtKB-SubCell"/>
</dbReference>
<dbReference type="InterPro" id="IPR014720">
    <property type="entry name" value="dsRBD_dom"/>
</dbReference>
<feature type="domain" description="RNase III" evidence="10">
    <location>
        <begin position="25"/>
        <end position="159"/>
    </location>
</feature>
<keyword evidence="8" id="KW-0460">Magnesium</keyword>
<dbReference type="EMBL" id="ACNN01000005">
    <property type="protein sequence ID" value="EEN83656.1"/>
    <property type="molecule type" value="Genomic_DNA"/>
</dbReference>
<accession>C3J7U7</accession>
<dbReference type="GeneID" id="93365509"/>
<name>C3J7U7_POREA</name>
<feature type="active site" evidence="8">
    <location>
        <position position="81"/>
    </location>
</feature>
<dbReference type="PANTHER" id="PTHR11207">
    <property type="entry name" value="RIBONUCLEASE III"/>
    <property type="match status" value="1"/>
</dbReference>
<dbReference type="Pfam" id="PF14622">
    <property type="entry name" value="Ribonucleas_3_3"/>
    <property type="match status" value="1"/>
</dbReference>
<keyword evidence="5 8" id="KW-0255">Endonuclease</keyword>
<dbReference type="SMART" id="SM00535">
    <property type="entry name" value="RIBOc"/>
    <property type="match status" value="1"/>
</dbReference>
<evidence type="ECO:0000256" key="7">
    <source>
        <dbReference type="ARBA" id="ARBA00022884"/>
    </source>
</evidence>
<keyword evidence="3 8" id="KW-0507">mRNA processing</keyword>
<dbReference type="InterPro" id="IPR036389">
    <property type="entry name" value="RNase_III_sf"/>
</dbReference>
<evidence type="ECO:0000313" key="12">
    <source>
        <dbReference type="Proteomes" id="UP000004295"/>
    </source>
</evidence>
<dbReference type="InterPro" id="IPR011907">
    <property type="entry name" value="RNase_III"/>
</dbReference>
<evidence type="ECO:0000259" key="9">
    <source>
        <dbReference type="PROSITE" id="PS50137"/>
    </source>
</evidence>
<dbReference type="GO" id="GO:0006364">
    <property type="term" value="P:rRNA processing"/>
    <property type="evidence" value="ECO:0007669"/>
    <property type="project" value="UniProtKB-UniRule"/>
</dbReference>
<evidence type="ECO:0000256" key="2">
    <source>
        <dbReference type="ARBA" id="ARBA00010183"/>
    </source>
</evidence>
<dbReference type="Gene3D" id="3.30.160.20">
    <property type="match status" value="1"/>
</dbReference>
<protein>
    <recommendedName>
        <fullName evidence="8">Ribonuclease 3</fullName>
        <ecNumber evidence="8">3.1.26.3</ecNumber>
    </recommendedName>
    <alternativeName>
        <fullName evidence="8">Ribonuclease III</fullName>
        <shortName evidence="8">RNase III</shortName>
    </alternativeName>
</protein>
<evidence type="ECO:0000256" key="8">
    <source>
        <dbReference type="HAMAP-Rule" id="MF_00104"/>
    </source>
</evidence>
<dbReference type="RefSeq" id="WP_004332123.1">
    <property type="nucleotide sequence ID" value="NZ_ACNN01000005.1"/>
</dbReference>
<evidence type="ECO:0000313" key="11">
    <source>
        <dbReference type="EMBL" id="EEN83656.1"/>
    </source>
</evidence>
<evidence type="ECO:0000256" key="3">
    <source>
        <dbReference type="ARBA" id="ARBA00022664"/>
    </source>
</evidence>
<dbReference type="SUPFAM" id="SSF54768">
    <property type="entry name" value="dsRNA-binding domain-like"/>
    <property type="match status" value="1"/>
</dbReference>
<keyword evidence="8" id="KW-0963">Cytoplasm</keyword>
<keyword evidence="12" id="KW-1185">Reference proteome</keyword>
<keyword evidence="6 8" id="KW-0378">Hydrolase</keyword>
<dbReference type="PROSITE" id="PS00517">
    <property type="entry name" value="RNASE_3_1"/>
    <property type="match status" value="1"/>
</dbReference>
<comment type="similarity">
    <text evidence="2">Belongs to the ribonuclease III family.</text>
</comment>
<gene>
    <name evidence="8 11" type="primary">rnc</name>
    <name evidence="11" type="ORF">POREN0001_1189</name>
</gene>
<evidence type="ECO:0000256" key="1">
    <source>
        <dbReference type="ARBA" id="ARBA00000109"/>
    </source>
</evidence>
<dbReference type="GO" id="GO:0046872">
    <property type="term" value="F:metal ion binding"/>
    <property type="evidence" value="ECO:0007669"/>
    <property type="project" value="UniProtKB-KW"/>
</dbReference>
<keyword evidence="7 8" id="KW-0694">RNA-binding</keyword>
<comment type="caution">
    <text evidence="11">The sequence shown here is derived from an EMBL/GenBank/DDBJ whole genome shotgun (WGS) entry which is preliminary data.</text>
</comment>
<dbReference type="STRING" id="553175.POREN0001_1189"/>
<proteinExistence type="inferred from homology"/>
<dbReference type="GO" id="GO:0019843">
    <property type="term" value="F:rRNA binding"/>
    <property type="evidence" value="ECO:0007669"/>
    <property type="project" value="UniProtKB-KW"/>
</dbReference>
<comment type="cofactor">
    <cofactor evidence="8">
        <name>Mg(2+)</name>
        <dbReference type="ChEBI" id="CHEBI:18420"/>
    </cofactor>
</comment>
<dbReference type="CDD" id="cd10845">
    <property type="entry name" value="DSRM_RNAse_III_family"/>
    <property type="match status" value="1"/>
</dbReference>
<evidence type="ECO:0000256" key="4">
    <source>
        <dbReference type="ARBA" id="ARBA00022722"/>
    </source>
</evidence>
<dbReference type="eggNOG" id="COG0571">
    <property type="taxonomic scope" value="Bacteria"/>
</dbReference>
<dbReference type="PROSITE" id="PS50137">
    <property type="entry name" value="DS_RBD"/>
    <property type="match status" value="1"/>
</dbReference>
<evidence type="ECO:0000259" key="10">
    <source>
        <dbReference type="PROSITE" id="PS50142"/>
    </source>
</evidence>